<feature type="transmembrane region" description="Helical" evidence="6">
    <location>
        <begin position="114"/>
        <end position="133"/>
    </location>
</feature>
<dbReference type="SUPFAM" id="SSF103473">
    <property type="entry name" value="MFS general substrate transporter"/>
    <property type="match status" value="1"/>
</dbReference>
<evidence type="ECO:0000256" key="4">
    <source>
        <dbReference type="ARBA" id="ARBA00022989"/>
    </source>
</evidence>
<dbReference type="RefSeq" id="WP_046153457.1">
    <property type="nucleotide sequence ID" value="NZ_CADFGU010000001.1"/>
</dbReference>
<name>A0A0F5JXY0_9BURK</name>
<feature type="transmembrane region" description="Helical" evidence="6">
    <location>
        <begin position="86"/>
        <end position="108"/>
    </location>
</feature>
<feature type="transmembrane region" description="Helical" evidence="6">
    <location>
        <begin position="55"/>
        <end position="79"/>
    </location>
</feature>
<feature type="transmembrane region" description="Helical" evidence="6">
    <location>
        <begin position="145"/>
        <end position="167"/>
    </location>
</feature>
<keyword evidence="5 6" id="KW-0472">Membrane</keyword>
<dbReference type="GO" id="GO:0022857">
    <property type="term" value="F:transmembrane transporter activity"/>
    <property type="evidence" value="ECO:0007669"/>
    <property type="project" value="InterPro"/>
</dbReference>
<evidence type="ECO:0000313" key="9">
    <source>
        <dbReference type="Proteomes" id="UP000033618"/>
    </source>
</evidence>
<feature type="transmembrane region" description="Helical" evidence="6">
    <location>
        <begin position="373"/>
        <end position="389"/>
    </location>
</feature>
<feature type="transmembrane region" description="Helical" evidence="6">
    <location>
        <begin position="237"/>
        <end position="260"/>
    </location>
</feature>
<feature type="transmembrane region" description="Helical" evidence="6">
    <location>
        <begin position="344"/>
        <end position="367"/>
    </location>
</feature>
<dbReference type="EMBL" id="LAQU01000019">
    <property type="protein sequence ID" value="KKB62504.1"/>
    <property type="molecule type" value="Genomic_DNA"/>
</dbReference>
<feature type="transmembrane region" description="Helical" evidence="6">
    <location>
        <begin position="280"/>
        <end position="305"/>
    </location>
</feature>
<dbReference type="Gene3D" id="1.20.1250.20">
    <property type="entry name" value="MFS general substrate transporter like domains"/>
    <property type="match status" value="1"/>
</dbReference>
<dbReference type="PANTHER" id="PTHR42718">
    <property type="entry name" value="MAJOR FACILITATOR SUPERFAMILY MULTIDRUG TRANSPORTER MFSC"/>
    <property type="match status" value="1"/>
</dbReference>
<feature type="transmembrane region" description="Helical" evidence="6">
    <location>
        <begin position="173"/>
        <end position="192"/>
    </location>
</feature>
<feature type="transmembrane region" description="Helical" evidence="6">
    <location>
        <begin position="311"/>
        <end position="332"/>
    </location>
</feature>
<dbReference type="Proteomes" id="UP000033618">
    <property type="component" value="Unassembled WGS sequence"/>
</dbReference>
<dbReference type="CDD" id="cd17321">
    <property type="entry name" value="MFS_MMR_MDR_like"/>
    <property type="match status" value="1"/>
</dbReference>
<organism evidence="8 9">
    <name type="scientific">Robbsia andropogonis</name>
    <dbReference type="NCBI Taxonomy" id="28092"/>
    <lineage>
        <taxon>Bacteria</taxon>
        <taxon>Pseudomonadati</taxon>
        <taxon>Pseudomonadota</taxon>
        <taxon>Betaproteobacteria</taxon>
        <taxon>Burkholderiales</taxon>
        <taxon>Burkholderiaceae</taxon>
        <taxon>Robbsia</taxon>
    </lineage>
</organism>
<feature type="domain" description="Major facilitator superfamily (MFS) profile" evidence="7">
    <location>
        <begin position="21"/>
        <end position="489"/>
    </location>
</feature>
<reference evidence="8 9" key="1">
    <citation type="submission" date="2015-03" db="EMBL/GenBank/DDBJ databases">
        <title>Draft Genome Sequence of Burkholderia andropogonis type strain ICMP2807, isolated from Sorghum bicolor.</title>
        <authorList>
            <person name="Lopes-Santos L."/>
            <person name="Castro D.B."/>
            <person name="Ottoboni L.M."/>
            <person name="Park D."/>
            <person name="Weirc B.S."/>
            <person name="Destefano S.A."/>
        </authorList>
    </citation>
    <scope>NUCLEOTIDE SEQUENCE [LARGE SCALE GENOMIC DNA]</scope>
    <source>
        <strain evidence="8 9">ICMP2807</strain>
    </source>
</reference>
<dbReference type="Gene3D" id="1.20.1720.10">
    <property type="entry name" value="Multidrug resistance protein D"/>
    <property type="match status" value="1"/>
</dbReference>
<dbReference type="InterPro" id="IPR011701">
    <property type="entry name" value="MFS"/>
</dbReference>
<sequence length="491" mass="50878">MGLFSEQPYDEGLPGPERRLAMIAVMTATAMAVLDGSIVNIALPSIGRALHVSPAATIWVANGYLLTAAMTLIMFAALASRVGFRALFSGGLAVFTLASLGCALSTSLDVLTAMRLLQGLGGAAMLSIGPAVYRVVFPTRLLGRILGLNALLVAASTAIGPTLGGTLLTVLGWQWLFAINVPLGAIAILLSLRAIPDNRTPTSAPFDVAGAVLSAVAMGALIMATDSCARLGEPATYMHTVATAGGYAGLAIVCGILFVLRQRRALQPLLPLNLFASSRFSLAALTSLASFTGQGITFIALPFLFQNAYGYDAFISALLFTPWPIGIVLAAPHAGRLADRYPPAALSTAGLFVFTIGMVLLSLLPMHATPWDIGWRALLCGMGFGFFQSPNNREMLGNVSRALSGNASGVLAVVRTFGQCLGAALVAIVLAIYTTPRPHDAHSAAGIPSLTDLDAARQDAHAMQLSLLIAASAGLVATVISLTRLRAKPAG</sequence>
<evidence type="ECO:0000256" key="5">
    <source>
        <dbReference type="ARBA" id="ARBA00023136"/>
    </source>
</evidence>
<dbReference type="GO" id="GO:0016020">
    <property type="term" value="C:membrane"/>
    <property type="evidence" value="ECO:0007669"/>
    <property type="project" value="UniProtKB-SubCell"/>
</dbReference>
<evidence type="ECO:0000313" key="8">
    <source>
        <dbReference type="EMBL" id="KKB62504.1"/>
    </source>
</evidence>
<keyword evidence="4 6" id="KW-1133">Transmembrane helix</keyword>
<evidence type="ECO:0000259" key="7">
    <source>
        <dbReference type="PROSITE" id="PS50850"/>
    </source>
</evidence>
<evidence type="ECO:0000256" key="1">
    <source>
        <dbReference type="ARBA" id="ARBA00004141"/>
    </source>
</evidence>
<evidence type="ECO:0000256" key="3">
    <source>
        <dbReference type="ARBA" id="ARBA00022692"/>
    </source>
</evidence>
<protein>
    <submittedName>
        <fullName evidence="8">Transporter</fullName>
    </submittedName>
</protein>
<feature type="transmembrane region" description="Helical" evidence="6">
    <location>
        <begin position="204"/>
        <end position="225"/>
    </location>
</feature>
<keyword evidence="9" id="KW-1185">Reference proteome</keyword>
<dbReference type="InterPro" id="IPR020846">
    <property type="entry name" value="MFS_dom"/>
</dbReference>
<dbReference type="PANTHER" id="PTHR42718:SF9">
    <property type="entry name" value="MAJOR FACILITATOR SUPERFAMILY MULTIDRUG TRANSPORTER MFSC"/>
    <property type="match status" value="1"/>
</dbReference>
<dbReference type="InterPro" id="IPR036259">
    <property type="entry name" value="MFS_trans_sf"/>
</dbReference>
<accession>A0A0F5JXY0</accession>
<dbReference type="PROSITE" id="PS50850">
    <property type="entry name" value="MFS"/>
    <property type="match status" value="1"/>
</dbReference>
<evidence type="ECO:0000256" key="6">
    <source>
        <dbReference type="SAM" id="Phobius"/>
    </source>
</evidence>
<comment type="subcellular location">
    <subcellularLocation>
        <location evidence="1">Membrane</location>
        <topology evidence="1">Multi-pass membrane protein</topology>
    </subcellularLocation>
</comment>
<dbReference type="OrthoDB" id="9807274at2"/>
<feature type="transmembrane region" description="Helical" evidence="6">
    <location>
        <begin position="462"/>
        <end position="482"/>
    </location>
</feature>
<feature type="transmembrane region" description="Helical" evidence="6">
    <location>
        <begin position="20"/>
        <end position="43"/>
    </location>
</feature>
<comment type="caution">
    <text evidence="8">The sequence shown here is derived from an EMBL/GenBank/DDBJ whole genome shotgun (WGS) entry which is preliminary data.</text>
</comment>
<gene>
    <name evidence="8" type="ORF">WM40_17035</name>
</gene>
<proteinExistence type="predicted"/>
<dbReference type="STRING" id="28092.WM40_17035"/>
<dbReference type="AlphaFoldDB" id="A0A0F5JXY0"/>
<dbReference type="PATRIC" id="fig|28092.6.peg.4012"/>
<dbReference type="PRINTS" id="PR01036">
    <property type="entry name" value="TCRTETB"/>
</dbReference>
<dbReference type="Pfam" id="PF07690">
    <property type="entry name" value="MFS_1"/>
    <property type="match status" value="1"/>
</dbReference>
<feature type="transmembrane region" description="Helical" evidence="6">
    <location>
        <begin position="410"/>
        <end position="433"/>
    </location>
</feature>
<keyword evidence="2" id="KW-0813">Transport</keyword>
<evidence type="ECO:0000256" key="2">
    <source>
        <dbReference type="ARBA" id="ARBA00022448"/>
    </source>
</evidence>
<keyword evidence="3 6" id="KW-0812">Transmembrane</keyword>